<dbReference type="PANTHER" id="PTHR43194">
    <property type="entry name" value="HYDROLASE ALPHA/BETA FOLD FAMILY"/>
    <property type="match status" value="1"/>
</dbReference>
<dbReference type="Proteomes" id="UP000238801">
    <property type="component" value="Unassembled WGS sequence"/>
</dbReference>
<gene>
    <name evidence="2" type="ORF">BCF33_1454</name>
</gene>
<organism evidence="2 3">
    <name type="scientific">Hasllibacter halocynthiae</name>
    <dbReference type="NCBI Taxonomy" id="595589"/>
    <lineage>
        <taxon>Bacteria</taxon>
        <taxon>Pseudomonadati</taxon>
        <taxon>Pseudomonadota</taxon>
        <taxon>Alphaproteobacteria</taxon>
        <taxon>Rhodobacterales</taxon>
        <taxon>Roseobacteraceae</taxon>
        <taxon>Hasllibacter</taxon>
    </lineage>
</organism>
<comment type="caution">
    <text evidence="2">The sequence shown here is derived from an EMBL/GenBank/DDBJ whole genome shotgun (WGS) entry which is preliminary data.</text>
</comment>
<evidence type="ECO:0000313" key="2">
    <source>
        <dbReference type="EMBL" id="PRY92604.1"/>
    </source>
</evidence>
<dbReference type="AlphaFoldDB" id="A0A2T0X171"/>
<evidence type="ECO:0000259" key="1">
    <source>
        <dbReference type="Pfam" id="PF12697"/>
    </source>
</evidence>
<sequence>MLVHCSLAHAGAWDGLVRAAGWDDVLRVELPGHGRAPDWDGGPYLAQARGLVLKALRDGPAHLVGHSFGGVAALAAALELPGVVSRLSLIEPVLFAAAAPEQRAAGDAAFAPFAEAWRAGDRESAARAFLSVWGGGMPWDAMPEPVRRYAVDRIHLIPAADADLNADREGLIPRLGSLAVPVDLIGGSRSPAVAGIILDELAERLPDARRAVVEGAGHMAPISHSQEVAGFL</sequence>
<feature type="domain" description="AB hydrolase-1" evidence="1">
    <location>
        <begin position="2"/>
        <end position="229"/>
    </location>
</feature>
<dbReference type="InterPro" id="IPR029058">
    <property type="entry name" value="AB_hydrolase_fold"/>
</dbReference>
<dbReference type="PANTHER" id="PTHR43194:SF2">
    <property type="entry name" value="PEROXISOMAL MEMBRANE PROTEIN LPX1"/>
    <property type="match status" value="1"/>
</dbReference>
<dbReference type="SUPFAM" id="SSF53474">
    <property type="entry name" value="alpha/beta-Hydrolases"/>
    <property type="match status" value="1"/>
</dbReference>
<keyword evidence="3" id="KW-1185">Reference proteome</keyword>
<reference evidence="2 3" key="1">
    <citation type="submission" date="2018-03" db="EMBL/GenBank/DDBJ databases">
        <title>Genomic Encyclopedia of Archaeal and Bacterial Type Strains, Phase II (KMG-II): from individual species to whole genera.</title>
        <authorList>
            <person name="Goeker M."/>
        </authorList>
    </citation>
    <scope>NUCLEOTIDE SEQUENCE [LARGE SCALE GENOMIC DNA]</scope>
    <source>
        <strain evidence="2 3">DSM 29318</strain>
    </source>
</reference>
<dbReference type="InterPro" id="IPR000073">
    <property type="entry name" value="AB_hydrolase_1"/>
</dbReference>
<dbReference type="Gene3D" id="3.40.50.1820">
    <property type="entry name" value="alpha/beta hydrolase"/>
    <property type="match status" value="1"/>
</dbReference>
<dbReference type="Pfam" id="PF12697">
    <property type="entry name" value="Abhydrolase_6"/>
    <property type="match status" value="1"/>
</dbReference>
<protein>
    <submittedName>
        <fullName evidence="2">Pimeloyl-ACP methyl ester carboxylesterase</fullName>
    </submittedName>
</protein>
<dbReference type="RefSeq" id="WP_158259372.1">
    <property type="nucleotide sequence ID" value="NZ_PVTT01000002.1"/>
</dbReference>
<proteinExistence type="predicted"/>
<accession>A0A2T0X171</accession>
<dbReference type="OrthoDB" id="9804723at2"/>
<name>A0A2T0X171_9RHOB</name>
<dbReference type="EMBL" id="PVTT01000002">
    <property type="protein sequence ID" value="PRY92604.1"/>
    <property type="molecule type" value="Genomic_DNA"/>
</dbReference>
<evidence type="ECO:0000313" key="3">
    <source>
        <dbReference type="Proteomes" id="UP000238801"/>
    </source>
</evidence>
<dbReference type="InterPro" id="IPR050228">
    <property type="entry name" value="Carboxylesterase_BioH"/>
</dbReference>